<sequence>MSAITELYDPGYHVNGGTPPGTMGETMEKLKSDCGWIIDGIDWVITKFWHTSLREAIITKLAGDFNAMSSMQTAWSDVALALQELSENYGGLSGQLPAVWEGQGGETAVSRMDDIRDMHADQAEAAGLIHDQLGNLIDVSVAAAEVVVGALHLINDIAQELISDAAVPLVGWGKALLTGAGKVKRAISLIHKCLEAIEKITTAIKIALKGLTWFNAGMTVLNSLLKMGEVGTAGYDGSSVDRTAEAGFG</sequence>
<dbReference type="RefSeq" id="WP_367992363.1">
    <property type="nucleotide sequence ID" value="NZ_JBFPJR010000008.1"/>
</dbReference>
<evidence type="ECO:0000313" key="2">
    <source>
        <dbReference type="Proteomes" id="UP001556631"/>
    </source>
</evidence>
<accession>A0ABV3SW89</accession>
<dbReference type="Proteomes" id="UP001556631">
    <property type="component" value="Unassembled WGS sequence"/>
</dbReference>
<gene>
    <name evidence="1" type="ORF">AB3X52_06190</name>
</gene>
<reference evidence="1 2" key="1">
    <citation type="submission" date="2024-07" db="EMBL/GenBank/DDBJ databases">
        <authorList>
            <person name="Lee S."/>
            <person name="Kang M."/>
        </authorList>
    </citation>
    <scope>NUCLEOTIDE SEQUENCE [LARGE SCALE GENOMIC DNA]</scope>
    <source>
        <strain evidence="1 2">DS6</strain>
    </source>
</reference>
<comment type="caution">
    <text evidence="1">The sequence shown here is derived from an EMBL/GenBank/DDBJ whole genome shotgun (WGS) entry which is preliminary data.</text>
</comment>
<evidence type="ECO:0000313" key="1">
    <source>
        <dbReference type="EMBL" id="MEX0427205.1"/>
    </source>
</evidence>
<dbReference type="Gene3D" id="1.20.1260.20">
    <property type="entry name" value="PPE superfamily"/>
    <property type="match status" value="1"/>
</dbReference>
<dbReference type="EMBL" id="JBFPJR010000008">
    <property type="protein sequence ID" value="MEX0427205.1"/>
    <property type="molecule type" value="Genomic_DNA"/>
</dbReference>
<organism evidence="1 2">
    <name type="scientific">Nocardioides eburneus</name>
    <dbReference type="NCBI Taxonomy" id="3231482"/>
    <lineage>
        <taxon>Bacteria</taxon>
        <taxon>Bacillati</taxon>
        <taxon>Actinomycetota</taxon>
        <taxon>Actinomycetes</taxon>
        <taxon>Propionibacteriales</taxon>
        <taxon>Nocardioidaceae</taxon>
        <taxon>Nocardioides</taxon>
    </lineage>
</organism>
<protein>
    <recommendedName>
        <fullName evidence="3">WXG100 family type VII secretion target</fullName>
    </recommendedName>
</protein>
<name>A0ABV3SW89_9ACTN</name>
<proteinExistence type="predicted"/>
<evidence type="ECO:0008006" key="3">
    <source>
        <dbReference type="Google" id="ProtNLM"/>
    </source>
</evidence>
<keyword evidence="2" id="KW-1185">Reference proteome</keyword>
<dbReference type="InterPro" id="IPR038332">
    <property type="entry name" value="PPE_sf"/>
</dbReference>